<proteinExistence type="predicted"/>
<evidence type="ECO:0000313" key="2">
    <source>
        <dbReference type="Proteomes" id="UP000007259"/>
    </source>
</evidence>
<dbReference type="VEuPathDB" id="TriTrypDB:LmxM.12.0905"/>
<dbReference type="KEGG" id="lmi:LMXM_12_0905"/>
<dbReference type="RefSeq" id="XP_003873186.1">
    <property type="nucleotide sequence ID" value="XM_003873137.1"/>
</dbReference>
<dbReference type="Proteomes" id="UP000007259">
    <property type="component" value="Chromosome 12"/>
</dbReference>
<keyword evidence="2" id="KW-1185">Reference proteome</keyword>
<accession>E9AP09</accession>
<sequence length="267" mass="28460">MKAARPRAPAPCRGRGMCCGSDDDAWHCAGRRAAAVTMVACSAVRWTRVRAVSRHRCSSRCVPRRLLSLLALSRIARAPPRPAHCLPHCVQVCVSPCLQRTAHSPGGRCRRQHCDRCHVRTCRPRACAHTGGDGAGRQHPWAEPRRVASGCCFSAPTLPCRGKVAATAAALVHPRLAALRTARRCQRMVRASSAAGAVDAGLLGMTRVTAPHRTRCDRGGGGRPGGCSGGGCGSCPVALFVRCGEVLRRCGGLRRTRRSSACARTFF</sequence>
<dbReference type="GO" id="GO:0051537">
    <property type="term" value="F:2 iron, 2 sulfur cluster binding"/>
    <property type="evidence" value="ECO:0007669"/>
    <property type="project" value="InterPro"/>
</dbReference>
<dbReference type="AlphaFoldDB" id="E9AP09"/>
<dbReference type="PROSITE" id="PS00197">
    <property type="entry name" value="2FE2S_FER_1"/>
    <property type="match status" value="1"/>
</dbReference>
<dbReference type="GeneID" id="13454929"/>
<dbReference type="EMBL" id="FR799565">
    <property type="protein sequence ID" value="CBZ24673.1"/>
    <property type="molecule type" value="Genomic_DNA"/>
</dbReference>
<evidence type="ECO:0000313" key="1">
    <source>
        <dbReference type="EMBL" id="CBZ24673.1"/>
    </source>
</evidence>
<dbReference type="InterPro" id="IPR006058">
    <property type="entry name" value="2Fe2S_fd_BS"/>
</dbReference>
<organism evidence="1 2">
    <name type="scientific">Leishmania mexicana (strain MHOM/GT/2001/U1103)</name>
    <dbReference type="NCBI Taxonomy" id="929439"/>
    <lineage>
        <taxon>Eukaryota</taxon>
        <taxon>Discoba</taxon>
        <taxon>Euglenozoa</taxon>
        <taxon>Kinetoplastea</taxon>
        <taxon>Metakinetoplastina</taxon>
        <taxon>Trypanosomatida</taxon>
        <taxon>Trypanosomatidae</taxon>
        <taxon>Leishmaniinae</taxon>
        <taxon>Leishmania</taxon>
    </lineage>
</organism>
<name>E9AP09_LEIMU</name>
<gene>
    <name evidence="1" type="ORF">LMXM_12_0905</name>
</gene>
<reference evidence="1 2" key="1">
    <citation type="journal article" date="2011" name="Genome Res.">
        <title>Chromosome and gene copy number variation allow major structural change between species and strains of Leishmania.</title>
        <authorList>
            <person name="Rogers M.B."/>
            <person name="Hilley J.D."/>
            <person name="Dickens N.J."/>
            <person name="Wilkes J."/>
            <person name="Bates P.A."/>
            <person name="Depledge D.P."/>
            <person name="Harris D."/>
            <person name="Her Y."/>
            <person name="Herzyk P."/>
            <person name="Imamura H."/>
            <person name="Otto T.D."/>
            <person name="Sanders M."/>
            <person name="Seeger K."/>
            <person name="Dujardin J.C."/>
            <person name="Berriman M."/>
            <person name="Smith D.F."/>
            <person name="Hertz-Fowler C."/>
            <person name="Mottram J.C."/>
        </authorList>
    </citation>
    <scope>NUCLEOTIDE SEQUENCE [LARGE SCALE GENOMIC DNA]</scope>
    <source>
        <strain evidence="1 2">MHOM/GT/2001/U1103</strain>
    </source>
</reference>
<protein>
    <submittedName>
        <fullName evidence="1">Uncharacterized protein</fullName>
    </submittedName>
</protein>